<dbReference type="SUPFAM" id="SSF53756">
    <property type="entry name" value="UDP-Glycosyltransferase/glycogen phosphorylase"/>
    <property type="match status" value="1"/>
</dbReference>
<reference evidence="2 3" key="1">
    <citation type="submission" date="2018-12" db="EMBL/GenBank/DDBJ databases">
        <title>YIM 101343 draft genome.</title>
        <authorList>
            <person name="Chen X."/>
        </authorList>
    </citation>
    <scope>NUCLEOTIDE SEQUENCE [LARGE SCALE GENOMIC DNA]</scope>
    <source>
        <strain evidence="2 3">YIM 101343</strain>
    </source>
</reference>
<dbReference type="InterPro" id="IPR007235">
    <property type="entry name" value="Glyco_trans_28_C"/>
</dbReference>
<dbReference type="AlphaFoldDB" id="A0A430HY05"/>
<evidence type="ECO:0000259" key="1">
    <source>
        <dbReference type="Pfam" id="PF04101"/>
    </source>
</evidence>
<name>A0A430HY05_9CORY</name>
<dbReference type="OrthoDB" id="9802126at2"/>
<sequence length="382" mass="40957">MTLTVAMYSHDSVGLGHTRRNRAIAFALAEALPEPVQGILIAGHRHATSFDLPPGWDWLVLPGFARTDEGYGARHLDMGPQELADLRSRTIAATLEAMRPDLFIVDRHPFGVRGELLPALEMLRDTPCRTVLGLREVLDTPSVVACEWQAVGGGARVAAYYDSTWIYGDQQVHDPVASGEVPAELAEQAVFTGYLAPHSTSETIPAALPEKPCFLTTVGGGSDGGRLALAAAQAPVPPGHRHLIVAGPQMPDAHVERLNRATNTVTTTVVRFLPGLTELIGHTEGVICMGGYNSITEVLATDTPALVVPRDARRAEQKIRARAVEQAGGIDMISPHEVTSADLSAWMHEAVHRRVCRGHINLDGLVTVGALAGELLEVKQHA</sequence>
<keyword evidence="3" id="KW-1185">Reference proteome</keyword>
<organism evidence="2 3">
    <name type="scientific">Corynebacterium hylobatis</name>
    <dbReference type="NCBI Taxonomy" id="1859290"/>
    <lineage>
        <taxon>Bacteria</taxon>
        <taxon>Bacillati</taxon>
        <taxon>Actinomycetota</taxon>
        <taxon>Actinomycetes</taxon>
        <taxon>Mycobacteriales</taxon>
        <taxon>Corynebacteriaceae</taxon>
        <taxon>Corynebacterium</taxon>
    </lineage>
</organism>
<proteinExistence type="predicted"/>
<dbReference type="Pfam" id="PF04101">
    <property type="entry name" value="Glyco_tran_28_C"/>
    <property type="match status" value="1"/>
</dbReference>
<dbReference type="PANTHER" id="PTHR21015:SF28">
    <property type="entry name" value="SLL1722 PROTEIN"/>
    <property type="match status" value="1"/>
</dbReference>
<evidence type="ECO:0000313" key="3">
    <source>
        <dbReference type="Proteomes" id="UP000274907"/>
    </source>
</evidence>
<accession>A0A430HY05</accession>
<protein>
    <submittedName>
        <fullName evidence="2">Glycosyl transferase</fullName>
    </submittedName>
</protein>
<keyword evidence="2" id="KW-0808">Transferase</keyword>
<dbReference type="RefSeq" id="WP_126120965.1">
    <property type="nucleotide sequence ID" value="NZ_RXHJ01000009.1"/>
</dbReference>
<gene>
    <name evidence="2" type="ORF">EAH68_08805</name>
</gene>
<dbReference type="PANTHER" id="PTHR21015">
    <property type="entry name" value="UDP-N-ACETYLGLUCOSAMINE--N-ACETYLMURAMYL-(PENTAPEPTIDE) PYROPHOSPHORYL-UNDECAPRENOL N-ACETYLGLUCOSAMINE TRANSFERASE 1"/>
    <property type="match status" value="1"/>
</dbReference>
<dbReference type="EMBL" id="RXHJ01000009">
    <property type="protein sequence ID" value="RSZ62873.1"/>
    <property type="molecule type" value="Genomic_DNA"/>
</dbReference>
<feature type="domain" description="Glycosyl transferase family 28 C-terminal" evidence="1">
    <location>
        <begin position="244"/>
        <end position="349"/>
    </location>
</feature>
<evidence type="ECO:0000313" key="2">
    <source>
        <dbReference type="EMBL" id="RSZ62873.1"/>
    </source>
</evidence>
<comment type="caution">
    <text evidence="2">The sequence shown here is derived from an EMBL/GenBank/DDBJ whole genome shotgun (WGS) entry which is preliminary data.</text>
</comment>
<dbReference type="GO" id="GO:0016758">
    <property type="term" value="F:hexosyltransferase activity"/>
    <property type="evidence" value="ECO:0007669"/>
    <property type="project" value="InterPro"/>
</dbReference>
<dbReference type="Proteomes" id="UP000274907">
    <property type="component" value="Unassembled WGS sequence"/>
</dbReference>
<dbReference type="Gene3D" id="3.40.50.2000">
    <property type="entry name" value="Glycogen Phosphorylase B"/>
    <property type="match status" value="1"/>
</dbReference>